<reference evidence="1" key="1">
    <citation type="submission" date="2023-01" db="EMBL/GenBank/DDBJ databases">
        <title>The diversity of Class Acidimicrobiia in South China Sea sediment environments and the proposal of Iamia marina sp. nov., a novel species of the genus Iamia.</title>
        <authorList>
            <person name="He Y."/>
            <person name="Tian X."/>
        </authorList>
    </citation>
    <scope>NUCLEOTIDE SEQUENCE</scope>
    <source>
        <strain evidence="1">DSM 19957</strain>
    </source>
</reference>
<dbReference type="InterPro" id="IPR023393">
    <property type="entry name" value="START-like_dom_sf"/>
</dbReference>
<dbReference type="KEGG" id="ima:PO878_12250"/>
<dbReference type="RefSeq" id="WP_272734796.1">
    <property type="nucleotide sequence ID" value="NZ_CP116942.1"/>
</dbReference>
<dbReference type="PANTHER" id="PTHR39683:SF4">
    <property type="entry name" value="COENZYME Q-BINDING PROTEIN COQ10 START DOMAIN-CONTAINING PROTEIN"/>
    <property type="match status" value="1"/>
</dbReference>
<name>A0AAF0BQS9_9ACTN</name>
<protein>
    <submittedName>
        <fullName evidence="1">SRPBCC family protein</fullName>
    </submittedName>
</protein>
<gene>
    <name evidence="1" type="ORF">PO878_12250</name>
</gene>
<dbReference type="SUPFAM" id="SSF55961">
    <property type="entry name" value="Bet v1-like"/>
    <property type="match status" value="1"/>
</dbReference>
<accession>A0AAF0BQS9</accession>
<dbReference type="EMBL" id="CP116942">
    <property type="protein sequence ID" value="WCO65271.1"/>
    <property type="molecule type" value="Genomic_DNA"/>
</dbReference>
<dbReference type="Proteomes" id="UP001216390">
    <property type="component" value="Chromosome"/>
</dbReference>
<dbReference type="AlphaFoldDB" id="A0AAF0BQS9"/>
<organism evidence="1 2">
    <name type="scientific">Iamia majanohamensis</name>
    <dbReference type="NCBI Taxonomy" id="467976"/>
    <lineage>
        <taxon>Bacteria</taxon>
        <taxon>Bacillati</taxon>
        <taxon>Actinomycetota</taxon>
        <taxon>Acidimicrobiia</taxon>
        <taxon>Acidimicrobiales</taxon>
        <taxon>Iamiaceae</taxon>
        <taxon>Iamia</taxon>
    </lineage>
</organism>
<evidence type="ECO:0000313" key="2">
    <source>
        <dbReference type="Proteomes" id="UP001216390"/>
    </source>
</evidence>
<dbReference type="InterPro" id="IPR019587">
    <property type="entry name" value="Polyketide_cyclase/dehydratase"/>
</dbReference>
<proteinExistence type="predicted"/>
<dbReference type="Pfam" id="PF10604">
    <property type="entry name" value="Polyketide_cyc2"/>
    <property type="match status" value="1"/>
</dbReference>
<sequence>MGDSVREQMTIAAPVADVVEVLLAIERYPEWARDLKAATVLARDDEGRATEARFRAAGFGYSTEYTLSYDHGTPGRLAWVLTEGDVTRKLDGHYDLTDRGDGTTDVVYELEAELVLPLPGFVKRRTAHKITHTALAELKARVEGDAAP</sequence>
<dbReference type="PANTHER" id="PTHR39683">
    <property type="entry name" value="CONSERVED PROTEIN TB16.3"/>
    <property type="match status" value="1"/>
</dbReference>
<evidence type="ECO:0000313" key="1">
    <source>
        <dbReference type="EMBL" id="WCO65271.1"/>
    </source>
</evidence>
<keyword evidence="2" id="KW-1185">Reference proteome</keyword>
<dbReference type="Gene3D" id="3.30.530.20">
    <property type="match status" value="1"/>
</dbReference>